<feature type="transmembrane region" description="Helical" evidence="6">
    <location>
        <begin position="174"/>
        <end position="194"/>
    </location>
</feature>
<feature type="transmembrane region" description="Helical" evidence="6">
    <location>
        <begin position="71"/>
        <end position="93"/>
    </location>
</feature>
<dbReference type="GO" id="GO:0022857">
    <property type="term" value="F:transmembrane transporter activity"/>
    <property type="evidence" value="ECO:0007669"/>
    <property type="project" value="InterPro"/>
</dbReference>
<feature type="transmembrane region" description="Helical" evidence="6">
    <location>
        <begin position="270"/>
        <end position="290"/>
    </location>
</feature>
<feature type="transmembrane region" description="Helical" evidence="6">
    <location>
        <begin position="238"/>
        <end position="258"/>
    </location>
</feature>
<comment type="similarity">
    <text evidence="2 6">Belongs to the drug/metabolite transporter (DMT) superfamily. Plant drug/metabolite exporter (P-DME) (TC 2.A.7.4) family.</text>
</comment>
<evidence type="ECO:0000313" key="10">
    <source>
        <dbReference type="Proteomes" id="UP001154282"/>
    </source>
</evidence>
<dbReference type="InterPro" id="IPR037185">
    <property type="entry name" value="EmrE-like"/>
</dbReference>
<feature type="transmembrane region" description="Helical" evidence="6">
    <location>
        <begin position="37"/>
        <end position="59"/>
    </location>
</feature>
<keyword evidence="10" id="KW-1185">Reference proteome</keyword>
<dbReference type="SUPFAM" id="SSF103481">
    <property type="entry name" value="Multidrug resistance efflux transporter EmrE"/>
    <property type="match status" value="2"/>
</dbReference>
<dbReference type="PANTHER" id="PTHR31218">
    <property type="entry name" value="WAT1-RELATED PROTEIN"/>
    <property type="match status" value="1"/>
</dbReference>
<evidence type="ECO:0000256" key="7">
    <source>
        <dbReference type="SAM" id="MobiDB-lite"/>
    </source>
</evidence>
<evidence type="ECO:0000256" key="1">
    <source>
        <dbReference type="ARBA" id="ARBA00004141"/>
    </source>
</evidence>
<dbReference type="AlphaFoldDB" id="A0AAV0IG37"/>
<dbReference type="GO" id="GO:0016020">
    <property type="term" value="C:membrane"/>
    <property type="evidence" value="ECO:0007669"/>
    <property type="project" value="UniProtKB-SubCell"/>
</dbReference>
<keyword evidence="4 6" id="KW-1133">Transmembrane helix</keyword>
<dbReference type="EMBL" id="CAMGYJ010000003">
    <property type="protein sequence ID" value="CAI0396109.1"/>
    <property type="molecule type" value="Genomic_DNA"/>
</dbReference>
<dbReference type="Pfam" id="PF00892">
    <property type="entry name" value="EamA"/>
    <property type="match status" value="2"/>
</dbReference>
<evidence type="ECO:0000256" key="5">
    <source>
        <dbReference type="ARBA" id="ARBA00023136"/>
    </source>
</evidence>
<feature type="transmembrane region" description="Helical" evidence="6">
    <location>
        <begin position="99"/>
        <end position="120"/>
    </location>
</feature>
<protein>
    <recommendedName>
        <fullName evidence="6">WAT1-related protein</fullName>
    </recommendedName>
</protein>
<feature type="transmembrane region" description="Helical" evidence="6">
    <location>
        <begin position="132"/>
        <end position="154"/>
    </location>
</feature>
<evidence type="ECO:0000313" key="9">
    <source>
        <dbReference type="EMBL" id="CAI0396109.1"/>
    </source>
</evidence>
<feature type="transmembrane region" description="Helical" evidence="6">
    <location>
        <begin position="206"/>
        <end position="226"/>
    </location>
</feature>
<feature type="transmembrane region" description="Helical" evidence="6">
    <location>
        <begin position="12"/>
        <end position="31"/>
    </location>
</feature>
<evidence type="ECO:0000256" key="2">
    <source>
        <dbReference type="ARBA" id="ARBA00007635"/>
    </source>
</evidence>
<name>A0AAV0IG37_9ROSI</name>
<comment type="caution">
    <text evidence="9">The sequence shown here is derived from an EMBL/GenBank/DDBJ whole genome shotgun (WGS) entry which is preliminary data.</text>
</comment>
<feature type="domain" description="EamA" evidence="8">
    <location>
        <begin position="176"/>
        <end position="314"/>
    </location>
</feature>
<reference evidence="9" key="1">
    <citation type="submission" date="2022-08" db="EMBL/GenBank/DDBJ databases">
        <authorList>
            <person name="Gutierrez-Valencia J."/>
        </authorList>
    </citation>
    <scope>NUCLEOTIDE SEQUENCE</scope>
</reference>
<feature type="transmembrane region" description="Helical" evidence="6">
    <location>
        <begin position="296"/>
        <end position="316"/>
    </location>
</feature>
<dbReference type="Proteomes" id="UP001154282">
    <property type="component" value="Unassembled WGS sequence"/>
</dbReference>
<feature type="domain" description="EamA" evidence="8">
    <location>
        <begin position="9"/>
        <end position="144"/>
    </location>
</feature>
<dbReference type="InterPro" id="IPR030184">
    <property type="entry name" value="WAT1-related"/>
</dbReference>
<evidence type="ECO:0000256" key="4">
    <source>
        <dbReference type="ARBA" id="ARBA00022989"/>
    </source>
</evidence>
<dbReference type="InterPro" id="IPR000620">
    <property type="entry name" value="EamA_dom"/>
</dbReference>
<keyword evidence="5 6" id="KW-0472">Membrane</keyword>
<gene>
    <name evidence="9" type="ORF">LITE_LOCUS8983</name>
</gene>
<feature type="region of interest" description="Disordered" evidence="7">
    <location>
        <begin position="325"/>
        <end position="359"/>
    </location>
</feature>
<sequence>MKAIETQKPYIAMLLVQLIYAGMALFSKAAISSGMSSFVFVTYRQAFATLALAPFALFIQSEKDVPLSKKVLLKIFFISSFGLSLSLNLYGVAINYTTATFAAAATNAIPAITFTLAVLLRTERVSIRKVHGVAKVVGSALGVSGALVFALVKGPALVNNLQSSSANRDGGGDWIKGSLVMILANTIWSLWVIIQGRMVKQYPAKVRFTALQCVFGCIMAAVVAVVAERDASAWKLGWNIHLYAVAYCGVVVTGLTYWLQLWAIQRKGPVFAAMFTPLALIVAAIFSAIVWKEVLYLGNLGGAVLLVGGLYLVLWGKNKEEKQQTKFNGKISNGEEAQTAGDENAEDSKDETATAHECNTPCQLKHDGVEVAIHNSSPSQQQGHIAVTLPPLN</sequence>
<proteinExistence type="inferred from homology"/>
<comment type="subcellular location">
    <subcellularLocation>
        <location evidence="1 6">Membrane</location>
        <topology evidence="1 6">Multi-pass membrane protein</topology>
    </subcellularLocation>
</comment>
<evidence type="ECO:0000256" key="3">
    <source>
        <dbReference type="ARBA" id="ARBA00022692"/>
    </source>
</evidence>
<accession>A0AAV0IG37</accession>
<evidence type="ECO:0000259" key="8">
    <source>
        <dbReference type="Pfam" id="PF00892"/>
    </source>
</evidence>
<keyword evidence="3 6" id="KW-0812">Transmembrane</keyword>
<organism evidence="9 10">
    <name type="scientific">Linum tenue</name>
    <dbReference type="NCBI Taxonomy" id="586396"/>
    <lineage>
        <taxon>Eukaryota</taxon>
        <taxon>Viridiplantae</taxon>
        <taxon>Streptophyta</taxon>
        <taxon>Embryophyta</taxon>
        <taxon>Tracheophyta</taxon>
        <taxon>Spermatophyta</taxon>
        <taxon>Magnoliopsida</taxon>
        <taxon>eudicotyledons</taxon>
        <taxon>Gunneridae</taxon>
        <taxon>Pentapetalae</taxon>
        <taxon>rosids</taxon>
        <taxon>fabids</taxon>
        <taxon>Malpighiales</taxon>
        <taxon>Linaceae</taxon>
        <taxon>Linum</taxon>
    </lineage>
</organism>
<evidence type="ECO:0000256" key="6">
    <source>
        <dbReference type="RuleBase" id="RU363077"/>
    </source>
</evidence>